<dbReference type="EMBL" id="CP011568">
    <property type="protein sequence ID" value="AKJ69692.1"/>
    <property type="molecule type" value="Genomic_DNA"/>
</dbReference>
<evidence type="ECO:0000313" key="2">
    <source>
        <dbReference type="Proteomes" id="UP000036700"/>
    </source>
</evidence>
<sequence>MPGNSPRIERLRIVSTHHWVQIFSRRDRLSIKDIIPSTIFVERELFQETPCALPERLACGR</sequence>
<evidence type="ECO:0000313" key="1">
    <source>
        <dbReference type="EMBL" id="AKJ69692.1"/>
    </source>
</evidence>
<dbReference type="Proteomes" id="UP000036700">
    <property type="component" value="Chromosome"/>
</dbReference>
<proteinExistence type="predicted"/>
<name>A0A0G3EWC5_9BURK</name>
<reference evidence="2" key="1">
    <citation type="submission" date="2015-06" db="EMBL/GenBank/DDBJ databases">
        <authorList>
            <person name="Lim Y.L."/>
            <person name="Ee R."/>
            <person name="Yong D."/>
            <person name="How K.Y."/>
            <person name="Yin W.F."/>
            <person name="Chan K.G."/>
        </authorList>
    </citation>
    <scope>NUCLEOTIDE SEQUENCE [LARGE SCALE GENOMIC DNA]</scope>
    <source>
        <strain evidence="2">DSM 25325</strain>
    </source>
</reference>
<protein>
    <submittedName>
        <fullName evidence="1">Uncharacterized protein</fullName>
    </submittedName>
</protein>
<dbReference type="KEGG" id="ptx:ABW99_17220"/>
<keyword evidence="2" id="KW-1185">Reference proteome</keyword>
<organism evidence="1 2">
    <name type="scientific">Pandoraea thiooxydans</name>
    <dbReference type="NCBI Taxonomy" id="445709"/>
    <lineage>
        <taxon>Bacteria</taxon>
        <taxon>Pseudomonadati</taxon>
        <taxon>Pseudomonadota</taxon>
        <taxon>Betaproteobacteria</taxon>
        <taxon>Burkholderiales</taxon>
        <taxon>Burkholderiaceae</taxon>
        <taxon>Pandoraea</taxon>
    </lineage>
</organism>
<dbReference type="AlphaFoldDB" id="A0A0G3EWC5"/>
<accession>A0A0G3EWC5</accession>
<gene>
    <name evidence="1" type="ORF">ABW99_17220</name>
</gene>